<name>A0A8H6FV06_9LECA</name>
<sequence>MNAGEVNYHYDIFASSTNTSWTTNGDRFASGRQNGGWVSGRIHDPGSCDARFDKHVVVQTAQFLRPHHRKQLVRNGNCPPVSLPPETGRALSTKTTHAHLFDRIDQAGSLRQENLVDGNEEGDGDDEHKDDENVGSSSKNKGKKRVPDNDDPETLIEMLALIAGEGDETKVAEEHDFGNVPQQREVRVHEKTQEVFQGIPRPDQSQPGITRTDGIHASASPSGAIRGEVVRVRRRDHQHLWLVFGPQLSLDTQYLLGENITRRFRNSKQQAVPARANLHKSPSIGHVSLEDSWYQLPRPFTLDRTLAMEPRSAGRRLAEEEECRGFEIESQNHGLVNDHQFKEGILKASETYISVSSGCKAKHTLRSSCTDVYLALKTLFKTDRHRSPFPNGVFRFKPDKNSHSAAAFRYSVLGSTPPHSLTGETEPLELFKRLWSTLK</sequence>
<dbReference type="Proteomes" id="UP000578531">
    <property type="component" value="Unassembled WGS sequence"/>
</dbReference>
<dbReference type="OrthoDB" id="5238236at2759"/>
<dbReference type="EMBL" id="JACCJC010000025">
    <property type="protein sequence ID" value="KAF6235205.1"/>
    <property type="molecule type" value="Genomic_DNA"/>
</dbReference>
<organism evidence="2 3">
    <name type="scientific">Letharia columbiana</name>
    <dbReference type="NCBI Taxonomy" id="112416"/>
    <lineage>
        <taxon>Eukaryota</taxon>
        <taxon>Fungi</taxon>
        <taxon>Dikarya</taxon>
        <taxon>Ascomycota</taxon>
        <taxon>Pezizomycotina</taxon>
        <taxon>Lecanoromycetes</taxon>
        <taxon>OSLEUM clade</taxon>
        <taxon>Lecanoromycetidae</taxon>
        <taxon>Lecanorales</taxon>
        <taxon>Lecanorineae</taxon>
        <taxon>Parmeliaceae</taxon>
        <taxon>Letharia</taxon>
    </lineage>
</organism>
<accession>A0A8H6FV06</accession>
<dbReference type="AlphaFoldDB" id="A0A8H6FV06"/>
<protein>
    <submittedName>
        <fullName evidence="2">Uncharacterized protein</fullName>
    </submittedName>
</protein>
<feature type="region of interest" description="Disordered" evidence="1">
    <location>
        <begin position="115"/>
        <end position="153"/>
    </location>
</feature>
<evidence type="ECO:0000313" key="2">
    <source>
        <dbReference type="EMBL" id="KAF6235205.1"/>
    </source>
</evidence>
<reference evidence="2 3" key="1">
    <citation type="journal article" date="2020" name="Genomics">
        <title>Complete, high-quality genomes from long-read metagenomic sequencing of two wolf lichen thalli reveals enigmatic genome architecture.</title>
        <authorList>
            <person name="McKenzie S.K."/>
            <person name="Walston R.F."/>
            <person name="Allen J.L."/>
        </authorList>
    </citation>
    <scope>NUCLEOTIDE SEQUENCE [LARGE SCALE GENOMIC DNA]</scope>
    <source>
        <strain evidence="2">WasteWater2</strain>
    </source>
</reference>
<keyword evidence="3" id="KW-1185">Reference proteome</keyword>
<feature type="region of interest" description="Disordered" evidence="1">
    <location>
        <begin position="72"/>
        <end position="94"/>
    </location>
</feature>
<evidence type="ECO:0000313" key="3">
    <source>
        <dbReference type="Proteomes" id="UP000578531"/>
    </source>
</evidence>
<gene>
    <name evidence="2" type="ORF">HO173_006399</name>
</gene>
<proteinExistence type="predicted"/>
<dbReference type="RefSeq" id="XP_037164576.1">
    <property type="nucleotide sequence ID" value="XM_037308310.1"/>
</dbReference>
<comment type="caution">
    <text evidence="2">The sequence shown here is derived from an EMBL/GenBank/DDBJ whole genome shotgun (WGS) entry which is preliminary data.</text>
</comment>
<dbReference type="GeneID" id="59288060"/>
<evidence type="ECO:0000256" key="1">
    <source>
        <dbReference type="SAM" id="MobiDB-lite"/>
    </source>
</evidence>